<dbReference type="Gene3D" id="3.40.50.2300">
    <property type="match status" value="1"/>
</dbReference>
<dbReference type="CDD" id="cd04658">
    <property type="entry name" value="Piwi_piwi-like_Euk"/>
    <property type="match status" value="1"/>
</dbReference>
<keyword evidence="6" id="KW-0943">RNA-mediated gene silencing</keyword>
<keyword evidence="2" id="KW-0217">Developmental protein</keyword>
<evidence type="ECO:0000256" key="2">
    <source>
        <dbReference type="ARBA" id="ARBA00022473"/>
    </source>
</evidence>
<dbReference type="SUPFAM" id="SSF101690">
    <property type="entry name" value="PAZ domain"/>
    <property type="match status" value="1"/>
</dbReference>
<dbReference type="SUPFAM" id="SSF53098">
    <property type="entry name" value="Ribonuclease H-like"/>
    <property type="match status" value="1"/>
</dbReference>
<dbReference type="SMART" id="SM00950">
    <property type="entry name" value="Piwi"/>
    <property type="match status" value="1"/>
</dbReference>
<keyword evidence="12" id="KW-1185">Reference proteome</keyword>
<dbReference type="FunFam" id="3.30.420.10:FF:000014">
    <property type="entry name" value="Piwi-like RNA-mediated gene silencing 1"/>
    <property type="match status" value="1"/>
</dbReference>
<keyword evidence="5" id="KW-0694">RNA-binding</keyword>
<comment type="subcellular location">
    <subcellularLocation>
        <location evidence="1">Cytoplasm</location>
    </subcellularLocation>
</comment>
<evidence type="ECO:0000256" key="3">
    <source>
        <dbReference type="ARBA" id="ARBA00022490"/>
    </source>
</evidence>
<dbReference type="Pfam" id="PF23278">
    <property type="entry name" value="Piwi_N"/>
    <property type="match status" value="1"/>
</dbReference>
<dbReference type="FunFam" id="2.170.260.10:FF:000003">
    <property type="entry name" value="Piwi-like RNA-mediated gene silencing 2"/>
    <property type="match status" value="1"/>
</dbReference>
<dbReference type="Pfam" id="PF02170">
    <property type="entry name" value="PAZ"/>
    <property type="match status" value="1"/>
</dbReference>
<evidence type="ECO:0000256" key="6">
    <source>
        <dbReference type="ARBA" id="ARBA00023158"/>
    </source>
</evidence>
<dbReference type="Pfam" id="PF02171">
    <property type="entry name" value="Piwi"/>
    <property type="match status" value="1"/>
</dbReference>
<dbReference type="OrthoDB" id="445936at2759"/>
<feature type="region of interest" description="Disordered" evidence="8">
    <location>
        <begin position="1"/>
        <end position="102"/>
    </location>
</feature>
<keyword evidence="3" id="KW-0963">Cytoplasm</keyword>
<dbReference type="GO" id="GO:0031047">
    <property type="term" value="P:regulatory ncRNA-mediated gene silencing"/>
    <property type="evidence" value="ECO:0007669"/>
    <property type="project" value="UniProtKB-KW"/>
</dbReference>
<feature type="compositionally biased region" description="Basic residues" evidence="8">
    <location>
        <begin position="1"/>
        <end position="10"/>
    </location>
</feature>
<evidence type="ECO:0000256" key="8">
    <source>
        <dbReference type="SAM" id="MobiDB-lite"/>
    </source>
</evidence>
<dbReference type="InterPro" id="IPR003100">
    <property type="entry name" value="PAZ_dom"/>
</dbReference>
<dbReference type="PANTHER" id="PTHR22891">
    <property type="entry name" value="EUKARYOTIC TRANSLATION INITIATION FACTOR 2C"/>
    <property type="match status" value="1"/>
</dbReference>
<dbReference type="InterPro" id="IPR003165">
    <property type="entry name" value="Piwi"/>
</dbReference>
<comment type="similarity">
    <text evidence="7">Belongs to the argonaute family. Piwi subfamily.</text>
</comment>
<reference evidence="11" key="1">
    <citation type="submission" date="2021-02" db="EMBL/GenBank/DDBJ databases">
        <authorList>
            <person name="Nowell W R."/>
        </authorList>
    </citation>
    <scope>NUCLEOTIDE SEQUENCE</scope>
    <source>
        <strain evidence="11">Ploen Becks lab</strain>
    </source>
</reference>
<dbReference type="AlphaFoldDB" id="A0A814CVK5"/>
<evidence type="ECO:0000256" key="5">
    <source>
        <dbReference type="ARBA" id="ARBA00022884"/>
    </source>
</evidence>
<evidence type="ECO:0000256" key="4">
    <source>
        <dbReference type="ARBA" id="ARBA00022782"/>
    </source>
</evidence>
<evidence type="ECO:0000313" key="11">
    <source>
        <dbReference type="EMBL" id="CAF0945926.1"/>
    </source>
</evidence>
<dbReference type="PROSITE" id="PS50822">
    <property type="entry name" value="PIWI"/>
    <property type="match status" value="1"/>
</dbReference>
<feature type="compositionally biased region" description="Pro residues" evidence="8">
    <location>
        <begin position="29"/>
        <end position="39"/>
    </location>
</feature>
<accession>A0A814CVK5</accession>
<organism evidence="11 12">
    <name type="scientific">Brachionus calyciflorus</name>
    <dbReference type="NCBI Taxonomy" id="104777"/>
    <lineage>
        <taxon>Eukaryota</taxon>
        <taxon>Metazoa</taxon>
        <taxon>Spiralia</taxon>
        <taxon>Gnathifera</taxon>
        <taxon>Rotifera</taxon>
        <taxon>Eurotatoria</taxon>
        <taxon>Monogononta</taxon>
        <taxon>Pseudotrocha</taxon>
        <taxon>Ploima</taxon>
        <taxon>Brachionidae</taxon>
        <taxon>Brachionus</taxon>
    </lineage>
</organism>
<dbReference type="InterPro" id="IPR036085">
    <property type="entry name" value="PAZ_dom_sf"/>
</dbReference>
<comment type="caution">
    <text evidence="11">The sequence shown here is derived from an EMBL/GenBank/DDBJ whole genome shotgun (WGS) entry which is preliminary data.</text>
</comment>
<dbReference type="Gene3D" id="2.170.260.10">
    <property type="entry name" value="paz domain"/>
    <property type="match status" value="1"/>
</dbReference>
<evidence type="ECO:0000256" key="7">
    <source>
        <dbReference type="ARBA" id="ARBA00038291"/>
    </source>
</evidence>
<dbReference type="GO" id="GO:0030154">
    <property type="term" value="P:cell differentiation"/>
    <property type="evidence" value="ECO:0007669"/>
    <property type="project" value="UniProtKB-KW"/>
</dbReference>
<dbReference type="CDD" id="cd02845">
    <property type="entry name" value="PAZ_piwi_like"/>
    <property type="match status" value="1"/>
</dbReference>
<gene>
    <name evidence="11" type="ORF">OXX778_LOCUS13683</name>
</gene>
<dbReference type="GO" id="GO:0005737">
    <property type="term" value="C:cytoplasm"/>
    <property type="evidence" value="ECO:0007669"/>
    <property type="project" value="UniProtKB-SubCell"/>
</dbReference>
<protein>
    <submittedName>
        <fullName evidence="11">Uncharacterized protein</fullName>
    </submittedName>
</protein>
<evidence type="ECO:0000259" key="10">
    <source>
        <dbReference type="PROSITE" id="PS50822"/>
    </source>
</evidence>
<feature type="domain" description="Piwi" evidence="10">
    <location>
        <begin position="603"/>
        <end position="896"/>
    </location>
</feature>
<dbReference type="GO" id="GO:0003723">
    <property type="term" value="F:RNA binding"/>
    <property type="evidence" value="ECO:0007669"/>
    <property type="project" value="UniProtKB-KW"/>
</dbReference>
<dbReference type="InterPro" id="IPR012337">
    <property type="entry name" value="RNaseH-like_sf"/>
</dbReference>
<keyword evidence="4" id="KW-0221">Differentiation</keyword>
<evidence type="ECO:0000256" key="1">
    <source>
        <dbReference type="ARBA" id="ARBA00004496"/>
    </source>
</evidence>
<feature type="domain" description="PAZ" evidence="9">
    <location>
        <begin position="325"/>
        <end position="438"/>
    </location>
</feature>
<dbReference type="Gene3D" id="3.30.420.10">
    <property type="entry name" value="Ribonuclease H-like superfamily/Ribonuclease H"/>
    <property type="match status" value="1"/>
</dbReference>
<dbReference type="EMBL" id="CAJNOC010002672">
    <property type="protein sequence ID" value="CAF0945926.1"/>
    <property type="molecule type" value="Genomic_DNA"/>
</dbReference>
<dbReference type="PROSITE" id="PS50821">
    <property type="entry name" value="PAZ"/>
    <property type="match status" value="1"/>
</dbReference>
<dbReference type="InterPro" id="IPR036397">
    <property type="entry name" value="RNaseH_sf"/>
</dbReference>
<dbReference type="SMART" id="SM00949">
    <property type="entry name" value="PAZ"/>
    <property type="match status" value="1"/>
</dbReference>
<sequence>MSTGRSRGRARTSTQPQPTPIAAPGEVTPSPPPPRPPPTTTTTPSRTAIAPSDQTGRGRGGATEQIPPGQISPVSRSSGESPPQQHSPPRVTAPSGRATIRGAYNQPGTAAVIGQLERMALHEGEPAEQAPRESRIEQVYRTRPPGRTDTVGKSGDPVTLYCNYFKIVNKPDWVLYHYHVDYAPPIESRRMRIALMKNHDALFPANKAFDGSTLYSLTRLHDEVTEVASRRETDGEIITITLKRVAEIAPKSPSFVHLFNLVFRRCLKLYGMKEIDRNYYDMKTKINIERYHLEMINGFTTSIALYEEHLLLNAELIHKLLHKTTVYDVMMNMYNQSRSDNDFRTQCSAELLGRVVMTKYNDKTYRINDIAWEANPTNKFEQLRGGETTFVEYYQAHYSIKINDLQQPLLSILPSARDKRRGVTKPILLIPELCILTGVDEKMRMDFNFKKAVEQYSKVGPSDRCNRLSQFIGRFRSDEKVRGELARWQMDFDDRPAEIKGKVLQLETILFGNNVMKKLNEKADWTNDLKGCALLSTVRLKDWIVIYPQSKRNTAIQFVNTFSQVIRTMQFPAEGPQEISVPRDTAETLANAIKTHVKDTTQMVVVLMSSKRKDIYDAVKRMCCLETPVPSQVVTTKILEDDRKHKSIVTKVAIQMNAKLGGEIWRVNIPLSDTMICGIDTYHDTGKKNRSVCAFIATFNQEKTKFFSRATIQESHQELAYNLAITVKSACDHFYRINGVYPKRIVIYRDGVSDGQLPLVMESEIPQIQKAFALIDAKYNPMLSFIVVKKRVNARFFADFGGRGLENPPCGTVIDTVVTRQEWFDFYLISQHVTQGTVNPTHYNIVYDTLNLAPDIYQKMTYKMTHMYYNWPGTIRVPATCQYAHKLAYLVGQSLHKEHHTSLCDKLFYL</sequence>
<evidence type="ECO:0000313" key="12">
    <source>
        <dbReference type="Proteomes" id="UP000663879"/>
    </source>
</evidence>
<proteinExistence type="inferred from homology"/>
<dbReference type="Proteomes" id="UP000663879">
    <property type="component" value="Unassembled WGS sequence"/>
</dbReference>
<evidence type="ECO:0000259" key="9">
    <source>
        <dbReference type="PROSITE" id="PS50821"/>
    </source>
</evidence>
<name>A0A814CVK5_9BILA</name>
<feature type="compositionally biased region" description="Polar residues" evidence="8">
    <location>
        <begin position="72"/>
        <end position="84"/>
    </location>
</feature>